<accession>A0A9P1P1D9</accession>
<proteinExistence type="predicted"/>
<dbReference type="AlphaFoldDB" id="A0A9P1P1D9"/>
<evidence type="ECO:0000256" key="1">
    <source>
        <dbReference type="SAM" id="MobiDB-lite"/>
    </source>
</evidence>
<protein>
    <submittedName>
        <fullName evidence="2">Uncharacterized protein</fullName>
    </submittedName>
</protein>
<dbReference type="EMBL" id="FO818640">
    <property type="protein sequence ID" value="CDM95790.1"/>
    <property type="molecule type" value="Genomic_DNA"/>
</dbReference>
<feature type="compositionally biased region" description="Basic and acidic residues" evidence="1">
    <location>
        <begin position="39"/>
        <end position="55"/>
    </location>
</feature>
<reference evidence="2 3" key="1">
    <citation type="submission" date="2014-02" db="EMBL/GenBank/DDBJ databases">
        <authorList>
            <person name="Genoscope - CEA"/>
        </authorList>
    </citation>
    <scope>NUCLEOTIDE SEQUENCE [LARGE SCALE GENOMIC DNA]</scope>
    <source>
        <strain evidence="2 3">PCC 8005</strain>
    </source>
</reference>
<evidence type="ECO:0000313" key="2">
    <source>
        <dbReference type="EMBL" id="CDM95790.1"/>
    </source>
</evidence>
<sequence length="85" mass="9711">MVLRKKSLSPEQELVSDILSILHCFSARLYGLRKYEKPARKELQKETPSSDKQDDSEQLEEGEIVSLSRITRCLETLVSCLSVDL</sequence>
<organism evidence="2 3">
    <name type="scientific">Limnospira indica PCC 8005</name>
    <dbReference type="NCBI Taxonomy" id="376219"/>
    <lineage>
        <taxon>Bacteria</taxon>
        <taxon>Bacillati</taxon>
        <taxon>Cyanobacteriota</taxon>
        <taxon>Cyanophyceae</taxon>
        <taxon>Oscillatoriophycideae</taxon>
        <taxon>Oscillatoriales</taxon>
        <taxon>Sirenicapillariaceae</taxon>
        <taxon>Limnospira</taxon>
    </lineage>
</organism>
<evidence type="ECO:0000313" key="3">
    <source>
        <dbReference type="Proteomes" id="UP000032946"/>
    </source>
</evidence>
<keyword evidence="3" id="KW-1185">Reference proteome</keyword>
<dbReference type="Proteomes" id="UP000032946">
    <property type="component" value="Chromosome"/>
</dbReference>
<dbReference type="Gene3D" id="1.10.287.2170">
    <property type="match status" value="1"/>
</dbReference>
<feature type="region of interest" description="Disordered" evidence="1">
    <location>
        <begin position="39"/>
        <end position="61"/>
    </location>
</feature>
<gene>
    <name evidence="2" type="ORF">ARTHRO_40196</name>
</gene>
<name>A0A9P1P1D9_9CYAN</name>